<dbReference type="Pfam" id="PF07714">
    <property type="entry name" value="PK_Tyr_Ser-Thr"/>
    <property type="match status" value="1"/>
</dbReference>
<dbReference type="GO" id="GO:0005886">
    <property type="term" value="C:plasma membrane"/>
    <property type="evidence" value="ECO:0007669"/>
    <property type="project" value="TreeGrafter"/>
</dbReference>
<dbReference type="InterPro" id="IPR000719">
    <property type="entry name" value="Prot_kinase_dom"/>
</dbReference>
<dbReference type="InterPro" id="IPR011009">
    <property type="entry name" value="Kinase-like_dom_sf"/>
</dbReference>
<name>A0A9R0QJU8_TRITD</name>
<feature type="domain" description="Protein kinase" evidence="7">
    <location>
        <begin position="65"/>
        <end position="140"/>
    </location>
</feature>
<keyword evidence="9" id="KW-1185">Reference proteome</keyword>
<dbReference type="PROSITE" id="PS00107">
    <property type="entry name" value="PROTEIN_KINASE_ATP"/>
    <property type="match status" value="1"/>
</dbReference>
<dbReference type="Gene3D" id="3.30.200.20">
    <property type="entry name" value="Phosphorylase Kinase, domain 1"/>
    <property type="match status" value="1"/>
</dbReference>
<evidence type="ECO:0000256" key="5">
    <source>
        <dbReference type="ARBA" id="ARBA00022840"/>
    </source>
</evidence>
<keyword evidence="3 6" id="KW-0547">Nucleotide-binding</keyword>
<dbReference type="InterPro" id="IPR001245">
    <property type="entry name" value="Ser-Thr/Tyr_kinase_cat_dom"/>
</dbReference>
<dbReference type="GO" id="GO:0005524">
    <property type="term" value="F:ATP binding"/>
    <property type="evidence" value="ECO:0007669"/>
    <property type="project" value="UniProtKB-UniRule"/>
</dbReference>
<evidence type="ECO:0000256" key="2">
    <source>
        <dbReference type="ARBA" id="ARBA00022679"/>
    </source>
</evidence>
<dbReference type="PANTHER" id="PTHR27002">
    <property type="entry name" value="RECEPTOR-LIKE SERINE/THREONINE-PROTEIN KINASE SD1-8"/>
    <property type="match status" value="1"/>
</dbReference>
<keyword evidence="4" id="KW-0418">Kinase</keyword>
<gene>
    <name evidence="8" type="ORF">TRITD_1Av1G222970</name>
</gene>
<dbReference type="InterPro" id="IPR017441">
    <property type="entry name" value="Protein_kinase_ATP_BS"/>
</dbReference>
<evidence type="ECO:0000256" key="1">
    <source>
        <dbReference type="ARBA" id="ARBA00022527"/>
    </source>
</evidence>
<feature type="binding site" evidence="6">
    <location>
        <position position="93"/>
    </location>
    <ligand>
        <name>ATP</name>
        <dbReference type="ChEBI" id="CHEBI:30616"/>
    </ligand>
</feature>
<accession>A0A9R0QJU8</accession>
<keyword evidence="1" id="KW-0723">Serine/threonine-protein kinase</keyword>
<proteinExistence type="predicted"/>
<dbReference type="Gramene" id="TRITD1Av1G222970.3">
    <property type="protein sequence ID" value="TRITD1Av1G222970.3"/>
    <property type="gene ID" value="TRITD1Av1G222970"/>
</dbReference>
<dbReference type="Proteomes" id="UP000324705">
    <property type="component" value="Chromosome 1A"/>
</dbReference>
<dbReference type="FunFam" id="3.30.200.20:FF:000806">
    <property type="entry name" value="Putative DUF26-domain protein kinase family protein"/>
    <property type="match status" value="1"/>
</dbReference>
<evidence type="ECO:0000256" key="4">
    <source>
        <dbReference type="ARBA" id="ARBA00022777"/>
    </source>
</evidence>
<reference evidence="8 9" key="1">
    <citation type="submission" date="2017-09" db="EMBL/GenBank/DDBJ databases">
        <authorList>
            <consortium name="International Durum Wheat Genome Sequencing Consortium (IDWGSC)"/>
            <person name="Milanesi L."/>
        </authorList>
    </citation>
    <scope>NUCLEOTIDE SEQUENCE [LARGE SCALE GENOMIC DNA]</scope>
    <source>
        <strain evidence="9">cv. Svevo</strain>
    </source>
</reference>
<evidence type="ECO:0000313" key="8">
    <source>
        <dbReference type="EMBL" id="VAH11328.1"/>
    </source>
</evidence>
<sequence length="140" mass="15548">MVLIILLPTLAAINLVACFFFWRRKRPLSKAKQSDPSYFADEEDNENVDSMLIDISTLRVATGDFADSNKLGDGGFGAVYKGILPDGDEIAVKRLSKSSTQGVEELKNELSLVAKLRHKNLVTLLGVCLEQQERLLVYEC</sequence>
<keyword evidence="5 6" id="KW-0067">ATP-binding</keyword>
<protein>
    <recommendedName>
        <fullName evidence="7">Protein kinase domain-containing protein</fullName>
    </recommendedName>
</protein>
<evidence type="ECO:0000256" key="6">
    <source>
        <dbReference type="PROSITE-ProRule" id="PRU10141"/>
    </source>
</evidence>
<evidence type="ECO:0000259" key="7">
    <source>
        <dbReference type="PROSITE" id="PS50011"/>
    </source>
</evidence>
<evidence type="ECO:0000313" key="9">
    <source>
        <dbReference type="Proteomes" id="UP000324705"/>
    </source>
</evidence>
<dbReference type="PANTHER" id="PTHR27002:SF16">
    <property type="entry name" value="OS07G0537500 PROTEIN"/>
    <property type="match status" value="1"/>
</dbReference>
<dbReference type="AlphaFoldDB" id="A0A9R0QJU8"/>
<organism evidence="8 9">
    <name type="scientific">Triticum turgidum subsp. durum</name>
    <name type="common">Durum wheat</name>
    <name type="synonym">Triticum durum</name>
    <dbReference type="NCBI Taxonomy" id="4567"/>
    <lineage>
        <taxon>Eukaryota</taxon>
        <taxon>Viridiplantae</taxon>
        <taxon>Streptophyta</taxon>
        <taxon>Embryophyta</taxon>
        <taxon>Tracheophyta</taxon>
        <taxon>Spermatophyta</taxon>
        <taxon>Magnoliopsida</taxon>
        <taxon>Liliopsida</taxon>
        <taxon>Poales</taxon>
        <taxon>Poaceae</taxon>
        <taxon>BOP clade</taxon>
        <taxon>Pooideae</taxon>
        <taxon>Triticodae</taxon>
        <taxon>Triticeae</taxon>
        <taxon>Triticinae</taxon>
        <taxon>Triticum</taxon>
    </lineage>
</organism>
<dbReference type="SUPFAM" id="SSF56112">
    <property type="entry name" value="Protein kinase-like (PK-like)"/>
    <property type="match status" value="1"/>
</dbReference>
<dbReference type="PROSITE" id="PS50011">
    <property type="entry name" value="PROTEIN_KINASE_DOM"/>
    <property type="match status" value="1"/>
</dbReference>
<dbReference type="EMBL" id="LT934111">
    <property type="protein sequence ID" value="VAH11328.1"/>
    <property type="molecule type" value="Genomic_DNA"/>
</dbReference>
<keyword evidence="2" id="KW-0808">Transferase</keyword>
<evidence type="ECO:0000256" key="3">
    <source>
        <dbReference type="ARBA" id="ARBA00022741"/>
    </source>
</evidence>
<dbReference type="GO" id="GO:0004674">
    <property type="term" value="F:protein serine/threonine kinase activity"/>
    <property type="evidence" value="ECO:0007669"/>
    <property type="project" value="UniProtKB-KW"/>
</dbReference>